<name>A0A9W7Y2N3_9FUNG</name>
<proteinExistence type="predicted"/>
<keyword evidence="3" id="KW-1185">Reference proteome</keyword>
<dbReference type="AlphaFoldDB" id="A0A9W7Y2N3"/>
<keyword evidence="1" id="KW-0732">Signal</keyword>
<evidence type="ECO:0000256" key="1">
    <source>
        <dbReference type="SAM" id="SignalP"/>
    </source>
</evidence>
<comment type="caution">
    <text evidence="2">The sequence shown here is derived from an EMBL/GenBank/DDBJ whole genome shotgun (WGS) entry which is preliminary data.</text>
</comment>
<reference evidence="2" key="1">
    <citation type="submission" date="2022-07" db="EMBL/GenBank/DDBJ databases">
        <title>Phylogenomic reconstructions and comparative analyses of Kickxellomycotina fungi.</title>
        <authorList>
            <person name="Reynolds N.K."/>
            <person name="Stajich J.E."/>
            <person name="Barry K."/>
            <person name="Grigoriev I.V."/>
            <person name="Crous P."/>
            <person name="Smith M.E."/>
        </authorList>
    </citation>
    <scope>NUCLEOTIDE SEQUENCE</scope>
    <source>
        <strain evidence="2">BCRC 34381</strain>
    </source>
</reference>
<gene>
    <name evidence="2" type="ORF">LPJ61_005860</name>
</gene>
<accession>A0A9W7Y2N3</accession>
<sequence length="103" mass="11886">MYSIHTLVALAFLALMQIANAIRLDLSNVTNRANYDFPDSKSCHNPPAFYEGEFNQAGYINDMFYLYPTYDCTGFRTVVSKSTNLWANVYHPIRSVRIMKVNY</sequence>
<dbReference type="EMBL" id="JANBOI010002269">
    <property type="protein sequence ID" value="KAJ1723108.1"/>
    <property type="molecule type" value="Genomic_DNA"/>
</dbReference>
<organism evidence="2 3">
    <name type="scientific">Coemansia biformis</name>
    <dbReference type="NCBI Taxonomy" id="1286918"/>
    <lineage>
        <taxon>Eukaryota</taxon>
        <taxon>Fungi</taxon>
        <taxon>Fungi incertae sedis</taxon>
        <taxon>Zoopagomycota</taxon>
        <taxon>Kickxellomycotina</taxon>
        <taxon>Kickxellomycetes</taxon>
        <taxon>Kickxellales</taxon>
        <taxon>Kickxellaceae</taxon>
        <taxon>Coemansia</taxon>
    </lineage>
</organism>
<protein>
    <submittedName>
        <fullName evidence="2">Uncharacterized protein</fullName>
    </submittedName>
</protein>
<feature type="signal peptide" evidence="1">
    <location>
        <begin position="1"/>
        <end position="21"/>
    </location>
</feature>
<feature type="chain" id="PRO_5040788475" evidence="1">
    <location>
        <begin position="22"/>
        <end position="103"/>
    </location>
</feature>
<evidence type="ECO:0000313" key="2">
    <source>
        <dbReference type="EMBL" id="KAJ1723108.1"/>
    </source>
</evidence>
<evidence type="ECO:0000313" key="3">
    <source>
        <dbReference type="Proteomes" id="UP001143981"/>
    </source>
</evidence>
<dbReference type="Proteomes" id="UP001143981">
    <property type="component" value="Unassembled WGS sequence"/>
</dbReference>